<comment type="similarity">
    <text evidence="1">Belongs to the CDK5RAP3 family.</text>
</comment>
<accession>T1FQF6</accession>
<feature type="region of interest" description="Disordered" evidence="2">
    <location>
        <begin position="778"/>
        <end position="837"/>
    </location>
</feature>
<dbReference type="CTD" id="20211053"/>
<dbReference type="KEGG" id="hro:HELRODRAFT_188883"/>
<gene>
    <name evidence="4" type="primary">20211053</name>
    <name evidence="3" type="ORF">HELRODRAFT_188883</name>
</gene>
<dbReference type="PANTHER" id="PTHR14894">
    <property type="entry name" value="CDK5 REGULATORY SUBUNIT-ASSOCIATED PROTEIN 3"/>
    <property type="match status" value="1"/>
</dbReference>
<dbReference type="Proteomes" id="UP000015101">
    <property type="component" value="Unassembled WGS sequence"/>
</dbReference>
<feature type="compositionally biased region" description="Low complexity" evidence="2">
    <location>
        <begin position="1514"/>
        <end position="1527"/>
    </location>
</feature>
<feature type="region of interest" description="Disordered" evidence="2">
    <location>
        <begin position="613"/>
        <end position="654"/>
    </location>
</feature>
<name>T1FQF6_HELRO</name>
<feature type="compositionally biased region" description="Acidic residues" evidence="2">
    <location>
        <begin position="1720"/>
        <end position="1743"/>
    </location>
</feature>
<dbReference type="GO" id="GO:0007346">
    <property type="term" value="P:regulation of mitotic cell cycle"/>
    <property type="evidence" value="ECO:0000318"/>
    <property type="project" value="GO_Central"/>
</dbReference>
<dbReference type="InterPro" id="IPR008491">
    <property type="entry name" value="CDK5RAP3"/>
</dbReference>
<evidence type="ECO:0000313" key="5">
    <source>
        <dbReference type="Proteomes" id="UP000015101"/>
    </source>
</evidence>
<reference evidence="5" key="1">
    <citation type="submission" date="2012-12" db="EMBL/GenBank/DDBJ databases">
        <authorList>
            <person name="Hellsten U."/>
            <person name="Grimwood J."/>
            <person name="Chapman J.A."/>
            <person name="Shapiro H."/>
            <person name="Aerts A."/>
            <person name="Otillar R.P."/>
            <person name="Terry A.Y."/>
            <person name="Boore J.L."/>
            <person name="Simakov O."/>
            <person name="Marletaz F."/>
            <person name="Cho S.-J."/>
            <person name="Edsinger-Gonzales E."/>
            <person name="Havlak P."/>
            <person name="Kuo D.-H."/>
            <person name="Larsson T."/>
            <person name="Lv J."/>
            <person name="Arendt D."/>
            <person name="Savage R."/>
            <person name="Osoegawa K."/>
            <person name="de Jong P."/>
            <person name="Lindberg D.R."/>
            <person name="Seaver E.C."/>
            <person name="Weisblat D.A."/>
            <person name="Putnam N.H."/>
            <person name="Grigoriev I.V."/>
            <person name="Rokhsar D.S."/>
        </authorList>
    </citation>
    <scope>NUCLEOTIDE SEQUENCE</scope>
</reference>
<proteinExistence type="inferred from homology"/>
<feature type="compositionally biased region" description="Basic and acidic residues" evidence="2">
    <location>
        <begin position="1046"/>
        <end position="1057"/>
    </location>
</feature>
<feature type="region of interest" description="Disordered" evidence="2">
    <location>
        <begin position="1716"/>
        <end position="1777"/>
    </location>
</feature>
<dbReference type="Pfam" id="PF05600">
    <property type="entry name" value="CDK5RAP3"/>
    <property type="match status" value="1"/>
</dbReference>
<feature type="region of interest" description="Disordered" evidence="2">
    <location>
        <begin position="998"/>
        <end position="1034"/>
    </location>
</feature>
<dbReference type="eggNOG" id="KOG2607">
    <property type="taxonomic scope" value="Eukaryota"/>
</dbReference>
<feature type="compositionally biased region" description="Acidic residues" evidence="2">
    <location>
        <begin position="953"/>
        <end position="969"/>
    </location>
</feature>
<dbReference type="EnsemblMetazoa" id="HelroT188883">
    <property type="protein sequence ID" value="HelroP188883"/>
    <property type="gene ID" value="HelroG188883"/>
</dbReference>
<dbReference type="EMBL" id="AMQM01001043">
    <property type="status" value="NOT_ANNOTATED_CDS"/>
    <property type="molecule type" value="Genomic_DNA"/>
</dbReference>
<feature type="region of interest" description="Disordered" evidence="2">
    <location>
        <begin position="1258"/>
        <end position="1286"/>
    </location>
</feature>
<reference evidence="4" key="3">
    <citation type="submission" date="2015-06" db="UniProtKB">
        <authorList>
            <consortium name="EnsemblMetazoa"/>
        </authorList>
    </citation>
    <scope>IDENTIFICATION</scope>
</reference>
<feature type="region of interest" description="Disordered" evidence="2">
    <location>
        <begin position="569"/>
        <end position="589"/>
    </location>
</feature>
<dbReference type="GeneID" id="20211053"/>
<feature type="region of interest" description="Disordered" evidence="2">
    <location>
        <begin position="866"/>
        <end position="893"/>
    </location>
</feature>
<reference evidence="3 5" key="2">
    <citation type="journal article" date="2013" name="Nature">
        <title>Insights into bilaterian evolution from three spiralian genomes.</title>
        <authorList>
            <person name="Simakov O."/>
            <person name="Marletaz F."/>
            <person name="Cho S.J."/>
            <person name="Edsinger-Gonzales E."/>
            <person name="Havlak P."/>
            <person name="Hellsten U."/>
            <person name="Kuo D.H."/>
            <person name="Larsson T."/>
            <person name="Lv J."/>
            <person name="Arendt D."/>
            <person name="Savage R."/>
            <person name="Osoegawa K."/>
            <person name="de Jong P."/>
            <person name="Grimwood J."/>
            <person name="Chapman J.A."/>
            <person name="Shapiro H."/>
            <person name="Aerts A."/>
            <person name="Otillar R.P."/>
            <person name="Terry A.Y."/>
            <person name="Boore J.L."/>
            <person name="Grigoriev I.V."/>
            <person name="Lindberg D.R."/>
            <person name="Seaver E.C."/>
            <person name="Weisblat D.A."/>
            <person name="Putnam N.H."/>
            <person name="Rokhsar D.S."/>
        </authorList>
    </citation>
    <scope>NUCLEOTIDE SEQUENCE</scope>
</reference>
<feature type="region of interest" description="Disordered" evidence="2">
    <location>
        <begin position="1508"/>
        <end position="1527"/>
    </location>
</feature>
<feature type="compositionally biased region" description="Acidic residues" evidence="2">
    <location>
        <begin position="814"/>
        <end position="836"/>
    </location>
</feature>
<dbReference type="HOGENOM" id="CLU_238675_0_0_1"/>
<feature type="region of interest" description="Disordered" evidence="2">
    <location>
        <begin position="1046"/>
        <end position="1073"/>
    </location>
</feature>
<sequence>MREKYNKACKNLGIAGRSLKKELCGLLSILSDFYNEIVADVTGLNKEVDFYSNFVSFLSNGSVTGEGRLKMLRYVSLKGNTTVYEWKRGVAPERILKVQLDFGNDGFDGDLVDGKTDEIDWGNIDFCSDADIQTVPQERVEAVASEIDWGIEDVAVVDQSIQDAGSGDANAEMDSVARGNDSLSMIEYITTRNLLLDDLHELEAFLMQRRHEMKASSSSSNFLSDYILQSAPALLHVDEKNVEIMLTNVQNIINKFSESKIKELFLILSFPRHVDKIVENLTKMSSDSEKFEAQSKIMVVRQDEAIQQKSSLEPKLEIMRKKTKILKQQIEKEISLKYKNRKVNIMGEINTVANVDEVKLFVDFQNRSPANFIEFKIHNLVHSKKSLFLGSQLKSQNNNKYLNIKITDVVKPREELKVNLENQQKSFKRQVYRKISSKTNNQDSSVSTEESFHRSYKVNEDLNYAFNSVGSSKITSNKHSVTSSYDDKKYAETTLDSDVIINANNLAANSCIVDTNAVEDSSQINKEVHVSNQTFLDFAQRSDNKLLPNNTFCEENTSVAIKDKLFNNKNTESLSPSHQPTSKQQNEIQDIQPQKELQQPQLKQLPAKTNFKNQQRHLEHQPPKQQQQHRLQHKRQQELKQHHHELPSIQKLKLSEEEITRRKKLVEEQKRRHRKLFRHGNHIIQHNINMTDVYTPVKKRLIDEEDAKDLIRQQKLKRRTQMKMDEKAMKEREESIKNNLNKIKQEQLEIIKSCKKVNHPSHISNCYSMSSENGFSNVLSGGRKNMRRANNNSANDNAIKRRGRDLKDDYNDCSYDECDDEDDDDEEEEEEEDVIDTDIAANKETCEQRAASADNGRYIQFQLKDTEKEQHSQQHQQQNFQHSQQQQIQQQQMQQQQQNSQLINNAFAQRLNELKQVSRHINSTLSGPTWQFVSKQKEQNSLKDAQGTNDNKNDDDDDEEGIKSEEDDDELRERVNILMKRYHLGLLNANVENDDAKVSDAVNNGDDNCQDNKEKDGGSGGDDVNNDESDDDAKFMTNVSGIGLRSHNDFKRQHDEPVNYNANDNADGDEGGTEVEKHYYDGLYFRDGGASGGFGDCDDGADKNDDDVIYQQQQQLHKIQVQYQKNVFNNQQVQQQEQQLQPEHLQQQAQQQQQHHLVLGANELGGRLRMELNLLNVFDATCEQLNKMEMLKVEERAHQQNVALNRLFEITNQLCSLELKKVLAAALNDVSQVGAHDSNIFNEGRKINRARSYDNNDVSLNIKNRNSEIHDKNNDDDDNNNNNVSKDSRIINFADTNYLNIGNVHHMVNTERQFNSEQQNVEGFATNMQASKFLRLNERRGELMQQTQQPPQPETSHKMSVGFTDARSALFRPPSPIFETSSTPTSSSSPKHSPSSSPPKMRPLSPIMMSSPPLKISSSPMIMSSPPLLTSSPPKMTSSPPIRMSSPPVMRTPSPIMTSLSPIIMSPILSKQSVSPNNLHSALPSHHVTNLASASTLLSTKILPQSDKLNDVNSPSQSSSFSMSSSISDEANVDMNKNISSFSKASSSSLSSSSHQSTLTNTGFQQLNNASSLVNNNKTEEHKKQQMSTRGSVDNSCKGSNNDDIIDDRNDDLMSPNILNMISARTLDDITENILIDDDDKNDNDDGNRNLISIDNAGGNAPFNVSSGEDCVHDINTILETGEGMTTKHYQILHDDKLFAADKFIKDQDYFGDDYKNDYNFDDDGDDNDDDDDDDDDDDYESESENKDIGKLRGVTTAHHTERSLTSSHSLSSSSLT</sequence>
<keyword evidence="5" id="KW-1185">Reference proteome</keyword>
<feature type="compositionally biased region" description="Low complexity" evidence="2">
    <location>
        <begin position="1377"/>
        <end position="1395"/>
    </location>
</feature>
<feature type="compositionally biased region" description="Low complexity" evidence="2">
    <location>
        <begin position="1402"/>
        <end position="1416"/>
    </location>
</feature>
<evidence type="ECO:0000256" key="2">
    <source>
        <dbReference type="SAM" id="MobiDB-lite"/>
    </source>
</evidence>
<dbReference type="PANTHER" id="PTHR14894:SF0">
    <property type="entry name" value="CDK5 REGULATORY SUBUNIT-ASSOCIATED PROTEIN 3"/>
    <property type="match status" value="1"/>
</dbReference>
<feature type="compositionally biased region" description="Low complexity" evidence="2">
    <location>
        <begin position="788"/>
        <end position="797"/>
    </location>
</feature>
<dbReference type="OMA" id="GHAQSTH"/>
<dbReference type="GO" id="GO:0012505">
    <property type="term" value="C:endomembrane system"/>
    <property type="evidence" value="ECO:0000318"/>
    <property type="project" value="GO_Central"/>
</dbReference>
<evidence type="ECO:0000256" key="1">
    <source>
        <dbReference type="ARBA" id="ARBA00007478"/>
    </source>
</evidence>
<feature type="region of interest" description="Disordered" evidence="2">
    <location>
        <begin position="929"/>
        <end position="969"/>
    </location>
</feature>
<protein>
    <submittedName>
        <fullName evidence="3 4">Uncharacterized protein</fullName>
    </submittedName>
</protein>
<feature type="compositionally biased region" description="Low complexity" evidence="2">
    <location>
        <begin position="1764"/>
        <end position="1777"/>
    </location>
</feature>
<feature type="region of interest" description="Disordered" evidence="2">
    <location>
        <begin position="1579"/>
        <end position="1609"/>
    </location>
</feature>
<dbReference type="RefSeq" id="XP_009022685.1">
    <property type="nucleotide sequence ID" value="XM_009024437.1"/>
</dbReference>
<feature type="compositionally biased region" description="Polar residues" evidence="2">
    <location>
        <begin position="1586"/>
        <end position="1600"/>
    </location>
</feature>
<feature type="compositionally biased region" description="Basic and acidic residues" evidence="2">
    <location>
        <begin position="635"/>
        <end position="646"/>
    </location>
</feature>
<dbReference type="OrthoDB" id="340432at2759"/>
<evidence type="ECO:0000313" key="3">
    <source>
        <dbReference type="EMBL" id="ESN98696.1"/>
    </source>
</evidence>
<feature type="region of interest" description="Disordered" evidence="2">
    <location>
        <begin position="1370"/>
        <end position="1416"/>
    </location>
</feature>
<dbReference type="STRING" id="6412.T1FQF6"/>
<dbReference type="EMBL" id="KB097143">
    <property type="protein sequence ID" value="ESN98696.1"/>
    <property type="molecule type" value="Genomic_DNA"/>
</dbReference>
<evidence type="ECO:0000313" key="4">
    <source>
        <dbReference type="EnsemblMetazoa" id="HelroP188883"/>
    </source>
</evidence>
<organism evidence="4 5">
    <name type="scientific">Helobdella robusta</name>
    <name type="common">Californian leech</name>
    <dbReference type="NCBI Taxonomy" id="6412"/>
    <lineage>
        <taxon>Eukaryota</taxon>
        <taxon>Metazoa</taxon>
        <taxon>Spiralia</taxon>
        <taxon>Lophotrochozoa</taxon>
        <taxon>Annelida</taxon>
        <taxon>Clitellata</taxon>
        <taxon>Hirudinea</taxon>
        <taxon>Rhynchobdellida</taxon>
        <taxon>Glossiphoniidae</taxon>
        <taxon>Helobdella</taxon>
    </lineage>
</organism>
<feature type="compositionally biased region" description="Low complexity" evidence="2">
    <location>
        <begin position="873"/>
        <end position="893"/>
    </location>
</feature>
<dbReference type="InParanoid" id="T1FQF6"/>